<feature type="transmembrane region" description="Helical" evidence="1">
    <location>
        <begin position="13"/>
        <end position="36"/>
    </location>
</feature>
<evidence type="ECO:0000313" key="3">
    <source>
        <dbReference type="Proteomes" id="UP000259273"/>
    </source>
</evidence>
<dbReference type="AlphaFoldDB" id="A0A3C1KLV7"/>
<organism evidence="2 3">
    <name type="scientific">Haliea salexigens</name>
    <dbReference type="NCBI Taxonomy" id="287487"/>
    <lineage>
        <taxon>Bacteria</taxon>
        <taxon>Pseudomonadati</taxon>
        <taxon>Pseudomonadota</taxon>
        <taxon>Gammaproteobacteria</taxon>
        <taxon>Cellvibrionales</taxon>
        <taxon>Halieaceae</taxon>
        <taxon>Haliea</taxon>
    </lineage>
</organism>
<sequence length="220" mass="23994">MQEPTAGANNSRLVILLIAGIPVIMVLAATWLWWFVARGELDIVGMLGTANRGTLLDPPRPLAEAGLLSPTGTALPWSNVDHQWTLLVTQEGAECAAACERKLYLTRQIHLALGKEFPRVRRMLITDRAPADTALGVSDLSDNKPAPADFAGLLAEEHGGLVVARLDGASWPQLFPETRAKDDLWYLVDPAGWVMMTYDASDSYKDVISDLKFLLKNSGD</sequence>
<evidence type="ECO:0008006" key="4">
    <source>
        <dbReference type="Google" id="ProtNLM"/>
    </source>
</evidence>
<evidence type="ECO:0000313" key="2">
    <source>
        <dbReference type="EMBL" id="HAN27625.1"/>
    </source>
</evidence>
<evidence type="ECO:0000256" key="1">
    <source>
        <dbReference type="SAM" id="Phobius"/>
    </source>
</evidence>
<gene>
    <name evidence="2" type="ORF">DCP75_07875</name>
</gene>
<proteinExistence type="predicted"/>
<protein>
    <recommendedName>
        <fullName evidence="4">Thioredoxin domain-containing protein</fullName>
    </recommendedName>
</protein>
<keyword evidence="1" id="KW-1133">Transmembrane helix</keyword>
<comment type="caution">
    <text evidence="2">The sequence shown here is derived from an EMBL/GenBank/DDBJ whole genome shotgun (WGS) entry which is preliminary data.</text>
</comment>
<keyword evidence="1" id="KW-0812">Transmembrane</keyword>
<name>A0A3C1KLV7_9GAMM</name>
<dbReference type="Proteomes" id="UP000259273">
    <property type="component" value="Unassembled WGS sequence"/>
</dbReference>
<keyword evidence="1" id="KW-0472">Membrane</keyword>
<accession>A0A3C1KLV7</accession>
<reference evidence="2 3" key="1">
    <citation type="journal article" date="2018" name="Nat. Biotechnol.">
        <title>A standardized bacterial taxonomy based on genome phylogeny substantially revises the tree of life.</title>
        <authorList>
            <person name="Parks D.H."/>
            <person name="Chuvochina M."/>
            <person name="Waite D.W."/>
            <person name="Rinke C."/>
            <person name="Skarshewski A."/>
            <person name="Chaumeil P.A."/>
            <person name="Hugenholtz P."/>
        </authorList>
    </citation>
    <scope>NUCLEOTIDE SEQUENCE [LARGE SCALE GENOMIC DNA]</scope>
    <source>
        <strain evidence="2">UBA9158</strain>
    </source>
</reference>
<dbReference type="STRING" id="1121937.GCA_000423125_02143"/>
<dbReference type="EMBL" id="DMND01000107">
    <property type="protein sequence ID" value="HAN27625.1"/>
    <property type="molecule type" value="Genomic_DNA"/>
</dbReference>